<dbReference type="InterPro" id="IPR017871">
    <property type="entry name" value="ABC_transporter-like_CS"/>
</dbReference>
<keyword evidence="2 7" id="KW-0812">Transmembrane</keyword>
<dbReference type="InterPro" id="IPR027417">
    <property type="entry name" value="P-loop_NTPase"/>
</dbReference>
<keyword evidence="6 7" id="KW-0472">Membrane</keyword>
<dbReference type="InterPro" id="IPR003439">
    <property type="entry name" value="ABC_transporter-like_ATP-bd"/>
</dbReference>
<evidence type="ECO:0000256" key="3">
    <source>
        <dbReference type="ARBA" id="ARBA00022741"/>
    </source>
</evidence>
<dbReference type="SMART" id="SM00382">
    <property type="entry name" value="AAA"/>
    <property type="match status" value="1"/>
</dbReference>
<dbReference type="InterPro" id="IPR003593">
    <property type="entry name" value="AAA+_ATPase"/>
</dbReference>
<keyword evidence="4 10" id="KW-0067">ATP-binding</keyword>
<evidence type="ECO:0000313" key="11">
    <source>
        <dbReference type="Proteomes" id="UP000261284"/>
    </source>
</evidence>
<dbReference type="GO" id="GO:0005886">
    <property type="term" value="C:plasma membrane"/>
    <property type="evidence" value="ECO:0007669"/>
    <property type="project" value="UniProtKB-SubCell"/>
</dbReference>
<dbReference type="InterPro" id="IPR039421">
    <property type="entry name" value="Type_1_exporter"/>
</dbReference>
<feature type="domain" description="ABC transporter" evidence="8">
    <location>
        <begin position="341"/>
        <end position="573"/>
    </location>
</feature>
<evidence type="ECO:0000256" key="1">
    <source>
        <dbReference type="ARBA" id="ARBA00004651"/>
    </source>
</evidence>
<keyword evidence="11" id="KW-1185">Reference proteome</keyword>
<dbReference type="Pfam" id="PF00664">
    <property type="entry name" value="ABC_membrane"/>
    <property type="match status" value="1"/>
</dbReference>
<reference evidence="10 11" key="1">
    <citation type="submission" date="2018-08" db="EMBL/GenBank/DDBJ databases">
        <title>Chitinophagaceae sp. K23C18032701, a novel bacterium isolated from forest soil.</title>
        <authorList>
            <person name="Wang C."/>
        </authorList>
    </citation>
    <scope>NUCLEOTIDE SEQUENCE [LARGE SCALE GENOMIC DNA]</scope>
    <source>
        <strain evidence="10 11">K23C18032701</strain>
    </source>
</reference>
<dbReference type="PANTHER" id="PTHR43394:SF1">
    <property type="entry name" value="ATP-BINDING CASSETTE SUB-FAMILY B MEMBER 10, MITOCHONDRIAL"/>
    <property type="match status" value="1"/>
</dbReference>
<dbReference type="SUPFAM" id="SSF90123">
    <property type="entry name" value="ABC transporter transmembrane region"/>
    <property type="match status" value="1"/>
</dbReference>
<feature type="transmembrane region" description="Helical" evidence="7">
    <location>
        <begin position="247"/>
        <end position="275"/>
    </location>
</feature>
<sequence>MRKQKGQAAPAGKSKPGIFSLLKPYRKMLVMLVVLALFSNGVNLLLPGIIARGIDSYTAGTYVLKHTLLWFLAAALFIFVVTYLQSIVQTYASEKVARNLRTQLVDKISRQSYVFIQKANPSKLLTNLTSDVDAIKMFVAQAIVSITSSIFVIVGASILLLSINWRLGLVVLLLIPIIGITFFMVLRKVRALFKRSREIIDWLNKVINESILGSMLVRVINSQQLEYDKFLRANTDARDLGLSILRLFAALIPVIQFTANMAILAILALGGHFVISGSMSLGNFAAFNSYLVILIFPILVIGFMSNVIAQATASYNRLVEILDAPDVKDTGTIAEPLKGAVAVESVTINYGGKKALNQVSFEAAPGSKTAIIGPTAGGKSQLLYLLAALIQPDEGRITYDGHTIAEYNKERLHAQLGLVFQDSIIFNMSVRDNIAFNSSVTSEDLQCAIDTAELGDFIASLPQQLDTVVSERGSSLSGGQKQRIMLARALAINPRVLLLDDFTARVDTQTEQRILDNVRRNYPGITLISVTQKIAAVTHYEQIILLMEGEVIAKGTHEELLASCPEYIQIYQSQRSTSHYETVQNGVL</sequence>
<gene>
    <name evidence="10" type="ORF">DXN05_15250</name>
</gene>
<evidence type="ECO:0000256" key="6">
    <source>
        <dbReference type="ARBA" id="ARBA00023136"/>
    </source>
</evidence>
<protein>
    <submittedName>
        <fullName evidence="10">ABC transporter ATP-binding protein</fullName>
    </submittedName>
</protein>
<evidence type="ECO:0000259" key="8">
    <source>
        <dbReference type="PROSITE" id="PS50893"/>
    </source>
</evidence>
<dbReference type="Proteomes" id="UP000261284">
    <property type="component" value="Unassembled WGS sequence"/>
</dbReference>
<dbReference type="GO" id="GO:0015421">
    <property type="term" value="F:ABC-type oligopeptide transporter activity"/>
    <property type="evidence" value="ECO:0007669"/>
    <property type="project" value="TreeGrafter"/>
</dbReference>
<feature type="transmembrane region" description="Helical" evidence="7">
    <location>
        <begin position="287"/>
        <end position="309"/>
    </location>
</feature>
<organism evidence="10 11">
    <name type="scientific">Deminuibacter soli</name>
    <dbReference type="NCBI Taxonomy" id="2291815"/>
    <lineage>
        <taxon>Bacteria</taxon>
        <taxon>Pseudomonadati</taxon>
        <taxon>Bacteroidota</taxon>
        <taxon>Chitinophagia</taxon>
        <taxon>Chitinophagales</taxon>
        <taxon>Chitinophagaceae</taxon>
        <taxon>Deminuibacter</taxon>
    </lineage>
</organism>
<dbReference type="OrthoDB" id="9760358at2"/>
<dbReference type="EMBL" id="QTJU01000005">
    <property type="protein sequence ID" value="RFM27373.1"/>
    <property type="molecule type" value="Genomic_DNA"/>
</dbReference>
<evidence type="ECO:0000256" key="5">
    <source>
        <dbReference type="ARBA" id="ARBA00022989"/>
    </source>
</evidence>
<evidence type="ECO:0000313" key="10">
    <source>
        <dbReference type="EMBL" id="RFM27373.1"/>
    </source>
</evidence>
<dbReference type="AlphaFoldDB" id="A0A3E1NHE6"/>
<accession>A0A3E1NHE6</accession>
<dbReference type="PROSITE" id="PS00211">
    <property type="entry name" value="ABC_TRANSPORTER_1"/>
    <property type="match status" value="1"/>
</dbReference>
<dbReference type="SUPFAM" id="SSF52540">
    <property type="entry name" value="P-loop containing nucleoside triphosphate hydrolases"/>
    <property type="match status" value="1"/>
</dbReference>
<dbReference type="GO" id="GO:0005524">
    <property type="term" value="F:ATP binding"/>
    <property type="evidence" value="ECO:0007669"/>
    <property type="project" value="UniProtKB-KW"/>
</dbReference>
<dbReference type="Gene3D" id="1.20.1560.10">
    <property type="entry name" value="ABC transporter type 1, transmembrane domain"/>
    <property type="match status" value="1"/>
</dbReference>
<feature type="transmembrane region" description="Helical" evidence="7">
    <location>
        <begin position="138"/>
        <end position="161"/>
    </location>
</feature>
<dbReference type="PROSITE" id="PS50929">
    <property type="entry name" value="ABC_TM1F"/>
    <property type="match status" value="1"/>
</dbReference>
<feature type="transmembrane region" description="Helical" evidence="7">
    <location>
        <begin position="29"/>
        <end position="50"/>
    </location>
</feature>
<name>A0A3E1NHE6_9BACT</name>
<feature type="transmembrane region" description="Helical" evidence="7">
    <location>
        <begin position="70"/>
        <end position="92"/>
    </location>
</feature>
<evidence type="ECO:0000256" key="7">
    <source>
        <dbReference type="SAM" id="Phobius"/>
    </source>
</evidence>
<comment type="caution">
    <text evidence="10">The sequence shown here is derived from an EMBL/GenBank/DDBJ whole genome shotgun (WGS) entry which is preliminary data.</text>
</comment>
<evidence type="ECO:0000259" key="9">
    <source>
        <dbReference type="PROSITE" id="PS50929"/>
    </source>
</evidence>
<dbReference type="CDD" id="cd18548">
    <property type="entry name" value="ABC_6TM_Tm287_like"/>
    <property type="match status" value="1"/>
</dbReference>
<dbReference type="Gene3D" id="3.40.50.300">
    <property type="entry name" value="P-loop containing nucleotide triphosphate hydrolases"/>
    <property type="match status" value="1"/>
</dbReference>
<dbReference type="PROSITE" id="PS50893">
    <property type="entry name" value="ABC_TRANSPORTER_2"/>
    <property type="match status" value="1"/>
</dbReference>
<dbReference type="Pfam" id="PF00005">
    <property type="entry name" value="ABC_tran"/>
    <property type="match status" value="1"/>
</dbReference>
<evidence type="ECO:0000256" key="4">
    <source>
        <dbReference type="ARBA" id="ARBA00022840"/>
    </source>
</evidence>
<keyword evidence="3" id="KW-0547">Nucleotide-binding</keyword>
<dbReference type="PANTHER" id="PTHR43394">
    <property type="entry name" value="ATP-DEPENDENT PERMEASE MDL1, MITOCHONDRIAL"/>
    <property type="match status" value="1"/>
</dbReference>
<dbReference type="InterPro" id="IPR011527">
    <property type="entry name" value="ABC1_TM_dom"/>
</dbReference>
<feature type="transmembrane region" description="Helical" evidence="7">
    <location>
        <begin position="167"/>
        <end position="186"/>
    </location>
</feature>
<keyword evidence="5 7" id="KW-1133">Transmembrane helix</keyword>
<dbReference type="GO" id="GO:0016887">
    <property type="term" value="F:ATP hydrolysis activity"/>
    <property type="evidence" value="ECO:0007669"/>
    <property type="project" value="InterPro"/>
</dbReference>
<dbReference type="InterPro" id="IPR036640">
    <property type="entry name" value="ABC1_TM_sf"/>
</dbReference>
<feature type="domain" description="ABC transmembrane type-1" evidence="9">
    <location>
        <begin position="30"/>
        <end position="310"/>
    </location>
</feature>
<proteinExistence type="predicted"/>
<dbReference type="RefSeq" id="WP_116848131.1">
    <property type="nucleotide sequence ID" value="NZ_QTJU01000005.1"/>
</dbReference>
<comment type="subcellular location">
    <subcellularLocation>
        <location evidence="1">Cell membrane</location>
        <topology evidence="1">Multi-pass membrane protein</topology>
    </subcellularLocation>
</comment>
<evidence type="ECO:0000256" key="2">
    <source>
        <dbReference type="ARBA" id="ARBA00022692"/>
    </source>
</evidence>